<dbReference type="EMBL" id="JBFOLJ010000001">
    <property type="protein sequence ID" value="KAL2556387.1"/>
    <property type="molecule type" value="Genomic_DNA"/>
</dbReference>
<dbReference type="Pfam" id="PF12678">
    <property type="entry name" value="zf-rbx1"/>
    <property type="match status" value="1"/>
</dbReference>
<evidence type="ECO:0000256" key="4">
    <source>
        <dbReference type="ARBA" id="ARBA00022786"/>
    </source>
</evidence>
<evidence type="ECO:0000256" key="5">
    <source>
        <dbReference type="ARBA" id="ARBA00022833"/>
    </source>
</evidence>
<dbReference type="PANTHER" id="PTHR45969">
    <property type="entry name" value="RING ZINC FINGER PROTEIN-RELATED"/>
    <property type="match status" value="1"/>
</dbReference>
<organism evidence="8 10">
    <name type="scientific">Forsythia ovata</name>
    <dbReference type="NCBI Taxonomy" id="205694"/>
    <lineage>
        <taxon>Eukaryota</taxon>
        <taxon>Viridiplantae</taxon>
        <taxon>Streptophyta</taxon>
        <taxon>Embryophyta</taxon>
        <taxon>Tracheophyta</taxon>
        <taxon>Spermatophyta</taxon>
        <taxon>Magnoliopsida</taxon>
        <taxon>eudicotyledons</taxon>
        <taxon>Gunneridae</taxon>
        <taxon>Pentapetalae</taxon>
        <taxon>asterids</taxon>
        <taxon>lamiids</taxon>
        <taxon>Lamiales</taxon>
        <taxon>Oleaceae</taxon>
        <taxon>Forsythieae</taxon>
        <taxon>Forsythia</taxon>
    </lineage>
</organism>
<name>A0ABD1X2W0_9LAMI</name>
<feature type="domain" description="RING-type" evidence="7">
    <location>
        <begin position="82"/>
        <end position="125"/>
    </location>
</feature>
<proteinExistence type="predicted"/>
<dbReference type="Gene3D" id="3.30.40.10">
    <property type="entry name" value="Zinc/RING finger domain, C3HC4 (zinc finger)"/>
    <property type="match status" value="1"/>
</dbReference>
<accession>A0ABD1X2W0</accession>
<dbReference type="PANTHER" id="PTHR45969:SF81">
    <property type="entry name" value="OS08G0157400 PROTEIN"/>
    <property type="match status" value="1"/>
</dbReference>
<dbReference type="AlphaFoldDB" id="A0ABD1X2W0"/>
<gene>
    <name evidence="8" type="ORF">Fot_01044</name>
    <name evidence="9" type="ORF">Fot_01126</name>
</gene>
<dbReference type="EMBL" id="JBFOLJ010000001">
    <property type="protein sequence ID" value="KAL2556305.1"/>
    <property type="molecule type" value="Genomic_DNA"/>
</dbReference>
<dbReference type="InterPro" id="IPR013083">
    <property type="entry name" value="Znf_RING/FYVE/PHD"/>
</dbReference>
<reference evidence="8" key="1">
    <citation type="submission" date="2024-07" db="EMBL/GenBank/DDBJ databases">
        <title>Two chromosome-level genome assemblies of Korean endemic species Abeliophyllum distichum and Forsythia ovata (Oleaceae).</title>
        <authorList>
            <person name="Mun J.H."/>
        </authorList>
    </citation>
    <scope>NUCLEOTIDE SEQUENCE</scope>
    <source>
        <strain evidence="8">KNKB202402200001</strain>
        <tissue evidence="8">Leaf</tissue>
    </source>
</reference>
<dbReference type="SUPFAM" id="SSF57850">
    <property type="entry name" value="RING/U-box"/>
    <property type="match status" value="1"/>
</dbReference>
<dbReference type="InterPro" id="IPR024766">
    <property type="entry name" value="Znf_RING_H2"/>
</dbReference>
<dbReference type="SMART" id="SM00184">
    <property type="entry name" value="RING"/>
    <property type="match status" value="1"/>
</dbReference>
<evidence type="ECO:0000313" key="8">
    <source>
        <dbReference type="EMBL" id="KAL2556305.1"/>
    </source>
</evidence>
<protein>
    <submittedName>
        <fullName evidence="8">E3 ubiquitin-protein ligase</fullName>
    </submittedName>
</protein>
<evidence type="ECO:0000313" key="10">
    <source>
        <dbReference type="Proteomes" id="UP001604277"/>
    </source>
</evidence>
<evidence type="ECO:0000256" key="3">
    <source>
        <dbReference type="ARBA" id="ARBA00022771"/>
    </source>
</evidence>
<dbReference type="Proteomes" id="UP001604277">
    <property type="component" value="Unassembled WGS sequence"/>
</dbReference>
<keyword evidence="10" id="KW-1185">Reference proteome</keyword>
<sequence length="160" mass="18570">MEFSCYIFSHIKQTLKVLFSPLYTQNISKNTDSSTEYRPSSSLVSLPLYITNTSIKNQLKIDEFSSFISRVGARKRDLDPCCAVCLNNLEACDKVRELGNCLHVFHSKCLDYWIDQGHQTCPMCRANLLQNLKQELVFEEDPWRSDRMVYLFGEDYVMST</sequence>
<dbReference type="GO" id="GO:0008270">
    <property type="term" value="F:zinc ion binding"/>
    <property type="evidence" value="ECO:0007669"/>
    <property type="project" value="UniProtKB-KW"/>
</dbReference>
<evidence type="ECO:0000256" key="6">
    <source>
        <dbReference type="PROSITE-ProRule" id="PRU00175"/>
    </source>
</evidence>
<evidence type="ECO:0000259" key="7">
    <source>
        <dbReference type="PROSITE" id="PS50089"/>
    </source>
</evidence>
<evidence type="ECO:0000256" key="2">
    <source>
        <dbReference type="ARBA" id="ARBA00022723"/>
    </source>
</evidence>
<dbReference type="InterPro" id="IPR001841">
    <property type="entry name" value="Znf_RING"/>
</dbReference>
<dbReference type="PROSITE" id="PS50089">
    <property type="entry name" value="ZF_RING_2"/>
    <property type="match status" value="1"/>
</dbReference>
<evidence type="ECO:0000313" key="9">
    <source>
        <dbReference type="EMBL" id="KAL2556387.1"/>
    </source>
</evidence>
<keyword evidence="5" id="KW-0862">Zinc</keyword>
<evidence type="ECO:0000256" key="1">
    <source>
        <dbReference type="ARBA" id="ARBA00004906"/>
    </source>
</evidence>
<keyword evidence="3 6" id="KW-0863">Zinc-finger</keyword>
<reference evidence="10" key="2">
    <citation type="submission" date="2024-07" db="EMBL/GenBank/DDBJ databases">
        <title>Two chromosome-level genome assemblies of Korean endemic species Abeliophyllum distichum and Forsythia ovata (Oleaceae).</title>
        <authorList>
            <person name="Jang H."/>
        </authorList>
    </citation>
    <scope>NUCLEOTIDE SEQUENCE [LARGE SCALE GENOMIC DNA]</scope>
</reference>
<comment type="caution">
    <text evidence="8">The sequence shown here is derived from an EMBL/GenBank/DDBJ whole genome shotgun (WGS) entry which is preliminary data.</text>
</comment>
<keyword evidence="4" id="KW-0833">Ubl conjugation pathway</keyword>
<comment type="pathway">
    <text evidence="1">Protein modification; protein ubiquitination.</text>
</comment>
<keyword evidence="2" id="KW-0479">Metal-binding</keyword>